<accession>A0A6A5STX2</accession>
<evidence type="ECO:0000313" key="1">
    <source>
        <dbReference type="EMBL" id="KAF1943164.1"/>
    </source>
</evidence>
<evidence type="ECO:0000313" key="2">
    <source>
        <dbReference type="Proteomes" id="UP000800038"/>
    </source>
</evidence>
<protein>
    <submittedName>
        <fullName evidence="1">Uncharacterized protein</fullName>
    </submittedName>
</protein>
<organism evidence="1 2">
    <name type="scientific">Clathrospora elynae</name>
    <dbReference type="NCBI Taxonomy" id="706981"/>
    <lineage>
        <taxon>Eukaryota</taxon>
        <taxon>Fungi</taxon>
        <taxon>Dikarya</taxon>
        <taxon>Ascomycota</taxon>
        <taxon>Pezizomycotina</taxon>
        <taxon>Dothideomycetes</taxon>
        <taxon>Pleosporomycetidae</taxon>
        <taxon>Pleosporales</taxon>
        <taxon>Diademaceae</taxon>
        <taxon>Clathrospora</taxon>
    </lineage>
</organism>
<gene>
    <name evidence="1" type="ORF">EJ02DRAFT_421581</name>
</gene>
<proteinExistence type="predicted"/>
<dbReference type="EMBL" id="ML976028">
    <property type="protein sequence ID" value="KAF1943164.1"/>
    <property type="molecule type" value="Genomic_DNA"/>
</dbReference>
<keyword evidence="2" id="KW-1185">Reference proteome</keyword>
<dbReference type="AlphaFoldDB" id="A0A6A5STX2"/>
<sequence length="150" mass="16872">MSNPSQSLVSSPLPLRAYVLSRSSTQQQPSEHSDGPIITASSPSALHVTTTYELALTLLQQHKSAITDMRNNYAVCIPRYLSLSITNSKITGCDITLVLKYDNAPKTIVRLRIQEVGIDGEDVRLRDSIDRILKMQRRYSEPWVAREEMI</sequence>
<dbReference type="Proteomes" id="UP000800038">
    <property type="component" value="Unassembled WGS sequence"/>
</dbReference>
<name>A0A6A5STX2_9PLEO</name>
<reference evidence="1" key="1">
    <citation type="journal article" date="2020" name="Stud. Mycol.">
        <title>101 Dothideomycetes genomes: a test case for predicting lifestyles and emergence of pathogens.</title>
        <authorList>
            <person name="Haridas S."/>
            <person name="Albert R."/>
            <person name="Binder M."/>
            <person name="Bloem J."/>
            <person name="Labutti K."/>
            <person name="Salamov A."/>
            <person name="Andreopoulos B."/>
            <person name="Baker S."/>
            <person name="Barry K."/>
            <person name="Bills G."/>
            <person name="Bluhm B."/>
            <person name="Cannon C."/>
            <person name="Castanera R."/>
            <person name="Culley D."/>
            <person name="Daum C."/>
            <person name="Ezra D."/>
            <person name="Gonzalez J."/>
            <person name="Henrissat B."/>
            <person name="Kuo A."/>
            <person name="Liang C."/>
            <person name="Lipzen A."/>
            <person name="Lutzoni F."/>
            <person name="Magnuson J."/>
            <person name="Mondo S."/>
            <person name="Nolan M."/>
            <person name="Ohm R."/>
            <person name="Pangilinan J."/>
            <person name="Park H.-J."/>
            <person name="Ramirez L."/>
            <person name="Alfaro M."/>
            <person name="Sun H."/>
            <person name="Tritt A."/>
            <person name="Yoshinaga Y."/>
            <person name="Zwiers L.-H."/>
            <person name="Turgeon B."/>
            <person name="Goodwin S."/>
            <person name="Spatafora J."/>
            <person name="Crous P."/>
            <person name="Grigoriev I."/>
        </authorList>
    </citation>
    <scope>NUCLEOTIDE SEQUENCE</scope>
    <source>
        <strain evidence="1">CBS 161.51</strain>
    </source>
</reference>